<dbReference type="KEGG" id="vg:14013854"/>
<dbReference type="EMBL" id="JQ245707">
    <property type="protein sequence ID" value="AEZ65585.1"/>
    <property type="molecule type" value="Genomic_DNA"/>
</dbReference>
<evidence type="ECO:0000256" key="1">
    <source>
        <dbReference type="SAM" id="Coils"/>
    </source>
</evidence>
<keyword evidence="1" id="KW-0175">Coiled coil</keyword>
<accession>H6WG39</accession>
<evidence type="ECO:0000313" key="2">
    <source>
        <dbReference type="EMBL" id="AEZ65585.1"/>
    </source>
</evidence>
<keyword evidence="3" id="KW-1185">Reference proteome</keyword>
<proteinExistence type="predicted"/>
<reference evidence="2 3" key="1">
    <citation type="journal article" date="2012" name="Proc. Natl. Acad. Sci. U.S.A.">
        <title>A novel lineage of myoviruses infecting cyanobacteria is widespread in the oceans.</title>
        <authorList>
            <person name="Sabehi G."/>
            <person name="Shaulov L."/>
            <person name="Silver D.H."/>
            <person name="Yanai I."/>
            <person name="Harel A."/>
            <person name="Lindell D."/>
        </authorList>
    </citation>
    <scope>NUCLEOTIDE SEQUENCE [LARGE SCALE GENOMIC DNA]</scope>
</reference>
<dbReference type="Proteomes" id="UP000007178">
    <property type="component" value="Segment"/>
</dbReference>
<protein>
    <submittedName>
        <fullName evidence="2">Uncharacterized protein</fullName>
    </submittedName>
</protein>
<sequence length="92" mass="11283">MSSLFRSDFPTPEPKKSRVKYRTIRVREEVAKELDEWRDLFEDSSISEVMWRVFALARRELKRVRDKKRKAREKFLKIREEKNEVVNKLNNL</sequence>
<evidence type="ECO:0000313" key="3">
    <source>
        <dbReference type="Proteomes" id="UP000007178"/>
    </source>
</evidence>
<organism evidence="2 3">
    <name type="scientific">Cyanophage S-TIM5</name>
    <dbReference type="NCBI Taxonomy" id="1137745"/>
    <lineage>
        <taxon>Viruses</taxon>
        <taxon>Duplodnaviria</taxon>
        <taxon>Heunggongvirae</taxon>
        <taxon>Uroviricota</taxon>
        <taxon>Caudoviricetes</taxon>
        <taxon>Aurunvirus</taxon>
        <taxon>Aurunvirus STIM5</taxon>
    </lineage>
</organism>
<feature type="coiled-coil region" evidence="1">
    <location>
        <begin position="54"/>
        <end position="81"/>
    </location>
</feature>
<dbReference type="RefSeq" id="YP_007005997.1">
    <property type="nucleotide sequence ID" value="NC_019516.2"/>
</dbReference>
<dbReference type="GeneID" id="14013854"/>
<name>H6WG39_9CAUD</name>